<organism evidence="3 4">
    <name type="scientific">Dreissena polymorpha</name>
    <name type="common">Zebra mussel</name>
    <name type="synonym">Mytilus polymorpha</name>
    <dbReference type="NCBI Taxonomy" id="45954"/>
    <lineage>
        <taxon>Eukaryota</taxon>
        <taxon>Metazoa</taxon>
        <taxon>Spiralia</taxon>
        <taxon>Lophotrochozoa</taxon>
        <taxon>Mollusca</taxon>
        <taxon>Bivalvia</taxon>
        <taxon>Autobranchia</taxon>
        <taxon>Heteroconchia</taxon>
        <taxon>Euheterodonta</taxon>
        <taxon>Imparidentia</taxon>
        <taxon>Neoheterodontei</taxon>
        <taxon>Myida</taxon>
        <taxon>Dreissenoidea</taxon>
        <taxon>Dreissenidae</taxon>
        <taxon>Dreissena</taxon>
    </lineage>
</organism>
<reference evidence="3" key="2">
    <citation type="submission" date="2020-11" db="EMBL/GenBank/DDBJ databases">
        <authorList>
            <person name="McCartney M.A."/>
            <person name="Auch B."/>
            <person name="Kono T."/>
            <person name="Mallez S."/>
            <person name="Becker A."/>
            <person name="Gohl D.M."/>
            <person name="Silverstein K.A.T."/>
            <person name="Koren S."/>
            <person name="Bechman K.B."/>
            <person name="Herman A."/>
            <person name="Abrahante J.E."/>
            <person name="Garbe J."/>
        </authorList>
    </citation>
    <scope>NUCLEOTIDE SEQUENCE</scope>
    <source>
        <strain evidence="3">Duluth1</strain>
        <tissue evidence="3">Whole animal</tissue>
    </source>
</reference>
<dbReference type="InterPro" id="IPR000998">
    <property type="entry name" value="MAM_dom"/>
</dbReference>
<sequence>MAIDDYQITVGPCAAPASCDFETGLCGYTNVAGDDFDWARDAGGTPSLLTGPKTDHTTNSPQGLNNLFGDFSLKK</sequence>
<dbReference type="PANTHER" id="PTHR23282:SF101">
    <property type="entry name" value="MAM DOMAIN-CONTAINING PROTEIN"/>
    <property type="match status" value="1"/>
</dbReference>
<name>A0A9D4N5N9_DREPO</name>
<dbReference type="SUPFAM" id="SSF49899">
    <property type="entry name" value="Concanavalin A-like lectins/glucanases"/>
    <property type="match status" value="1"/>
</dbReference>
<dbReference type="Proteomes" id="UP000828390">
    <property type="component" value="Unassembled WGS sequence"/>
</dbReference>
<keyword evidence="4" id="KW-1185">Reference proteome</keyword>
<dbReference type="GO" id="GO:0016020">
    <property type="term" value="C:membrane"/>
    <property type="evidence" value="ECO:0007669"/>
    <property type="project" value="InterPro"/>
</dbReference>
<proteinExistence type="predicted"/>
<evidence type="ECO:0000259" key="2">
    <source>
        <dbReference type="PROSITE" id="PS50060"/>
    </source>
</evidence>
<dbReference type="Gene3D" id="2.60.120.200">
    <property type="match status" value="1"/>
</dbReference>
<dbReference type="InterPro" id="IPR013320">
    <property type="entry name" value="ConA-like_dom_sf"/>
</dbReference>
<reference evidence="3" key="1">
    <citation type="journal article" date="2019" name="bioRxiv">
        <title>The Genome of the Zebra Mussel, Dreissena polymorpha: A Resource for Invasive Species Research.</title>
        <authorList>
            <person name="McCartney M.A."/>
            <person name="Auch B."/>
            <person name="Kono T."/>
            <person name="Mallez S."/>
            <person name="Zhang Y."/>
            <person name="Obille A."/>
            <person name="Becker A."/>
            <person name="Abrahante J.E."/>
            <person name="Garbe J."/>
            <person name="Badalamenti J.P."/>
            <person name="Herman A."/>
            <person name="Mangelson H."/>
            <person name="Liachko I."/>
            <person name="Sullivan S."/>
            <person name="Sone E.D."/>
            <person name="Koren S."/>
            <person name="Silverstein K.A.T."/>
            <person name="Beckman K.B."/>
            <person name="Gohl D.M."/>
        </authorList>
    </citation>
    <scope>NUCLEOTIDE SEQUENCE</scope>
    <source>
        <strain evidence="3">Duluth1</strain>
        <tissue evidence="3">Whole animal</tissue>
    </source>
</reference>
<dbReference type="PANTHER" id="PTHR23282">
    <property type="entry name" value="APICAL ENDOSOMAL GLYCOPROTEIN PRECURSOR"/>
    <property type="match status" value="1"/>
</dbReference>
<dbReference type="PROSITE" id="PS50060">
    <property type="entry name" value="MAM_2"/>
    <property type="match status" value="1"/>
</dbReference>
<dbReference type="AlphaFoldDB" id="A0A9D4N5N9"/>
<gene>
    <name evidence="3" type="ORF">DPMN_011723</name>
</gene>
<dbReference type="Pfam" id="PF00629">
    <property type="entry name" value="MAM"/>
    <property type="match status" value="1"/>
</dbReference>
<accession>A0A9D4N5N9</accession>
<protein>
    <recommendedName>
        <fullName evidence="2">MAM domain-containing protein</fullName>
    </recommendedName>
</protein>
<dbReference type="InterPro" id="IPR051560">
    <property type="entry name" value="MAM_domain-containing"/>
</dbReference>
<evidence type="ECO:0000313" key="4">
    <source>
        <dbReference type="Proteomes" id="UP000828390"/>
    </source>
</evidence>
<evidence type="ECO:0000313" key="3">
    <source>
        <dbReference type="EMBL" id="KAH3887704.1"/>
    </source>
</evidence>
<feature type="domain" description="MAM" evidence="2">
    <location>
        <begin position="17"/>
        <end position="75"/>
    </location>
</feature>
<feature type="region of interest" description="Disordered" evidence="1">
    <location>
        <begin position="43"/>
        <end position="63"/>
    </location>
</feature>
<comment type="caution">
    <text evidence="3">The sequence shown here is derived from an EMBL/GenBank/DDBJ whole genome shotgun (WGS) entry which is preliminary data.</text>
</comment>
<evidence type="ECO:0000256" key="1">
    <source>
        <dbReference type="SAM" id="MobiDB-lite"/>
    </source>
</evidence>
<dbReference type="EMBL" id="JAIWYP010000001">
    <property type="protein sequence ID" value="KAH3887704.1"/>
    <property type="molecule type" value="Genomic_DNA"/>
</dbReference>